<accession>A0A8S9LNN2</accession>
<reference evidence="1" key="1">
    <citation type="submission" date="2019-12" db="EMBL/GenBank/DDBJ databases">
        <title>Genome sequencing and annotation of Brassica cretica.</title>
        <authorList>
            <person name="Studholme D.J."/>
            <person name="Sarris P.F."/>
        </authorList>
    </citation>
    <scope>NUCLEOTIDE SEQUENCE</scope>
    <source>
        <strain evidence="1">PFS-001/15</strain>
        <tissue evidence="1">Leaf</tissue>
    </source>
</reference>
<proteinExistence type="predicted"/>
<name>A0A8S9LNN2_BRACR</name>
<comment type="caution">
    <text evidence="1">The sequence shown here is derived from an EMBL/GenBank/DDBJ whole genome shotgun (WGS) entry which is preliminary data.</text>
</comment>
<protein>
    <submittedName>
        <fullName evidence="1">Uncharacterized protein</fullName>
    </submittedName>
</protein>
<sequence length="174" mass="19973">MIQVSLQLATVEMSTKLNIQNRSRLTLQHRSIVVTRYHMKNRSTHIQMSGRITTSTPLLTLTPDKICIQTSMMKTMRRNKPLNTEPSLMRKINSYTIPLVQGLHHRSTGRACHRSTLNLNNDAEKEHRPTLPTTNRSTLISTVCETETTRLVVGEMNTTTRAFHRNSNLHTRSR</sequence>
<dbReference type="EMBL" id="QGKW02000276">
    <property type="protein sequence ID" value="KAF2606843.1"/>
    <property type="molecule type" value="Genomic_DNA"/>
</dbReference>
<dbReference type="Proteomes" id="UP000712281">
    <property type="component" value="Unassembled WGS sequence"/>
</dbReference>
<evidence type="ECO:0000313" key="2">
    <source>
        <dbReference type="Proteomes" id="UP000712281"/>
    </source>
</evidence>
<organism evidence="1 2">
    <name type="scientific">Brassica cretica</name>
    <name type="common">Mustard</name>
    <dbReference type="NCBI Taxonomy" id="69181"/>
    <lineage>
        <taxon>Eukaryota</taxon>
        <taxon>Viridiplantae</taxon>
        <taxon>Streptophyta</taxon>
        <taxon>Embryophyta</taxon>
        <taxon>Tracheophyta</taxon>
        <taxon>Spermatophyta</taxon>
        <taxon>Magnoliopsida</taxon>
        <taxon>eudicotyledons</taxon>
        <taxon>Gunneridae</taxon>
        <taxon>Pentapetalae</taxon>
        <taxon>rosids</taxon>
        <taxon>malvids</taxon>
        <taxon>Brassicales</taxon>
        <taxon>Brassicaceae</taxon>
        <taxon>Brassiceae</taxon>
        <taxon>Brassica</taxon>
    </lineage>
</organism>
<dbReference type="AlphaFoldDB" id="A0A8S9LNN2"/>
<evidence type="ECO:0000313" key="1">
    <source>
        <dbReference type="EMBL" id="KAF2606843.1"/>
    </source>
</evidence>
<gene>
    <name evidence="1" type="ORF">F2Q68_00044014</name>
</gene>